<dbReference type="SMART" id="SM00422">
    <property type="entry name" value="HTH_MERR"/>
    <property type="match status" value="1"/>
</dbReference>
<dbReference type="SUPFAM" id="SSF46955">
    <property type="entry name" value="Putative DNA-binding domain"/>
    <property type="match status" value="1"/>
</dbReference>
<evidence type="ECO:0000313" key="5">
    <source>
        <dbReference type="Proteomes" id="UP000186218"/>
    </source>
</evidence>
<dbReference type="PROSITE" id="PS50937">
    <property type="entry name" value="HTH_MERR_2"/>
    <property type="match status" value="1"/>
</dbReference>
<dbReference type="GO" id="GO:0003700">
    <property type="term" value="F:DNA-binding transcription factor activity"/>
    <property type="evidence" value="ECO:0007669"/>
    <property type="project" value="InterPro"/>
</dbReference>
<dbReference type="STRING" id="1344003.SAMN05445060_0800"/>
<proteinExistence type="predicted"/>
<evidence type="ECO:0000256" key="2">
    <source>
        <dbReference type="SAM" id="MobiDB-lite"/>
    </source>
</evidence>
<feature type="domain" description="HTH merR-type" evidence="3">
    <location>
        <begin position="90"/>
        <end position="158"/>
    </location>
</feature>
<evidence type="ECO:0000259" key="3">
    <source>
        <dbReference type="PROSITE" id="PS50937"/>
    </source>
</evidence>
<name>A0A1N7DP18_9NOCA</name>
<dbReference type="Pfam" id="PF13411">
    <property type="entry name" value="MerR_1"/>
    <property type="match status" value="1"/>
</dbReference>
<gene>
    <name evidence="4" type="ORF">SAMN05445060_0800</name>
</gene>
<organism evidence="4 5">
    <name type="scientific">Williamsia sterculiae</name>
    <dbReference type="NCBI Taxonomy" id="1344003"/>
    <lineage>
        <taxon>Bacteria</taxon>
        <taxon>Bacillati</taxon>
        <taxon>Actinomycetota</taxon>
        <taxon>Actinomycetes</taxon>
        <taxon>Mycobacteriales</taxon>
        <taxon>Nocardiaceae</taxon>
        <taxon>Williamsia</taxon>
    </lineage>
</organism>
<keyword evidence="1" id="KW-0238">DNA-binding</keyword>
<protein>
    <submittedName>
        <fullName evidence="4">MerR HTH family regulatory protein</fullName>
    </submittedName>
</protein>
<dbReference type="InterPro" id="IPR000551">
    <property type="entry name" value="MerR-type_HTH_dom"/>
</dbReference>
<dbReference type="AlphaFoldDB" id="A0A1N7DP18"/>
<dbReference type="Proteomes" id="UP000186218">
    <property type="component" value="Unassembled WGS sequence"/>
</dbReference>
<dbReference type="Gene3D" id="1.10.1660.10">
    <property type="match status" value="1"/>
</dbReference>
<dbReference type="InterPro" id="IPR009061">
    <property type="entry name" value="DNA-bd_dom_put_sf"/>
</dbReference>
<sequence>MQLGPVAGKGDTGPMPADSDPQTSVPGSGHHPRDAQSHGARAVAATIDNLLHQPGKRMGRQTREIEVAITQLVDSAVRQARSGSVGTPVEYRIDELAHRAGMTTRNVRSYRERGLLPRARRVGRVSLYNDTHLARLRLIGSMLERGYTTAHIDEMVSAWESGRQLGDILGLETALAEPGGPITENVADLMATVGDRSALERLVALGVVSVDGTTATVIKPQLLDAVMALSEGGVSVHQALDVTEQLAPAIDDIGHTVVSTATTVASVVPVDGDQTQVGDHTQVAAQAAAVARMRALSLAMLNATVQSSIESLLDEHLRTLFDDR</sequence>
<evidence type="ECO:0000313" key="4">
    <source>
        <dbReference type="EMBL" id="SIR77623.1"/>
    </source>
</evidence>
<feature type="region of interest" description="Disordered" evidence="2">
    <location>
        <begin position="1"/>
        <end position="40"/>
    </location>
</feature>
<dbReference type="InterPro" id="IPR047057">
    <property type="entry name" value="MerR_fam"/>
</dbReference>
<keyword evidence="5" id="KW-1185">Reference proteome</keyword>
<evidence type="ECO:0000256" key="1">
    <source>
        <dbReference type="ARBA" id="ARBA00023125"/>
    </source>
</evidence>
<dbReference type="PANTHER" id="PTHR30204">
    <property type="entry name" value="REDOX-CYCLING DRUG-SENSING TRANSCRIPTIONAL ACTIVATOR SOXR"/>
    <property type="match status" value="1"/>
</dbReference>
<dbReference type="EMBL" id="FTNT01000002">
    <property type="protein sequence ID" value="SIR77623.1"/>
    <property type="molecule type" value="Genomic_DNA"/>
</dbReference>
<accession>A0A1N7DP18</accession>
<dbReference type="GO" id="GO:0003677">
    <property type="term" value="F:DNA binding"/>
    <property type="evidence" value="ECO:0007669"/>
    <property type="project" value="UniProtKB-KW"/>
</dbReference>
<dbReference type="PANTHER" id="PTHR30204:SF93">
    <property type="entry name" value="HTH MERR-TYPE DOMAIN-CONTAINING PROTEIN"/>
    <property type="match status" value="1"/>
</dbReference>
<dbReference type="PRINTS" id="PR00040">
    <property type="entry name" value="HTHMERR"/>
</dbReference>
<reference evidence="4 5" key="1">
    <citation type="submission" date="2017-01" db="EMBL/GenBank/DDBJ databases">
        <authorList>
            <person name="Mah S.A."/>
            <person name="Swanson W.J."/>
            <person name="Moy G.W."/>
            <person name="Vacquier V.D."/>
        </authorList>
    </citation>
    <scope>NUCLEOTIDE SEQUENCE [LARGE SCALE GENOMIC DNA]</scope>
    <source>
        <strain evidence="4 5">CPCC 203464</strain>
    </source>
</reference>